<dbReference type="EMBL" id="MXAL01000016">
    <property type="protein sequence ID" value="OWF31949.1"/>
    <property type="molecule type" value="Genomic_DNA"/>
</dbReference>
<dbReference type="InterPro" id="IPR014001">
    <property type="entry name" value="Helicase_ATP-bd"/>
</dbReference>
<dbReference type="Gene3D" id="3.40.50.300">
    <property type="entry name" value="P-loop containing nucleotide triphosphate hydrolases"/>
    <property type="match status" value="2"/>
</dbReference>
<feature type="domain" description="Helicase C-terminal" evidence="2">
    <location>
        <begin position="180"/>
        <end position="324"/>
    </location>
</feature>
<dbReference type="InterPro" id="IPR006935">
    <property type="entry name" value="Helicase/UvrB_N"/>
</dbReference>
<accession>A0A210P633</accession>
<protein>
    <submittedName>
        <fullName evidence="3">51.5 kDa protein</fullName>
        <ecNumber evidence="3">3.6.4.-</ecNumber>
    </submittedName>
</protein>
<evidence type="ECO:0000313" key="4">
    <source>
        <dbReference type="Proteomes" id="UP000196649"/>
    </source>
</evidence>
<dbReference type="GO" id="GO:0016787">
    <property type="term" value="F:hydrolase activity"/>
    <property type="evidence" value="ECO:0007669"/>
    <property type="project" value="UniProtKB-KW"/>
</dbReference>
<dbReference type="SUPFAM" id="SSF52540">
    <property type="entry name" value="P-loop containing nucleoside triphosphate hydrolases"/>
    <property type="match status" value="1"/>
</dbReference>
<dbReference type="Pfam" id="PF00271">
    <property type="entry name" value="Helicase_C"/>
    <property type="match status" value="1"/>
</dbReference>
<dbReference type="Proteomes" id="UP000196649">
    <property type="component" value="Unassembled WGS sequence"/>
</dbReference>
<dbReference type="InterPro" id="IPR027417">
    <property type="entry name" value="P-loop_NTPase"/>
</dbReference>
<evidence type="ECO:0000259" key="1">
    <source>
        <dbReference type="PROSITE" id="PS51192"/>
    </source>
</evidence>
<dbReference type="SMART" id="SM00490">
    <property type="entry name" value="HELICc"/>
    <property type="match status" value="1"/>
</dbReference>
<dbReference type="GO" id="GO:0005829">
    <property type="term" value="C:cytosol"/>
    <property type="evidence" value="ECO:0007669"/>
    <property type="project" value="TreeGrafter"/>
</dbReference>
<dbReference type="AlphaFoldDB" id="A0A210P633"/>
<organism evidence="3 4">
    <name type="scientific">Companilactobacillus kimchii</name>
    <dbReference type="NCBI Taxonomy" id="2801452"/>
    <lineage>
        <taxon>Bacteria</taxon>
        <taxon>Bacillati</taxon>
        <taxon>Bacillota</taxon>
        <taxon>Bacilli</taxon>
        <taxon>Lactobacillales</taxon>
        <taxon>Lactobacillaceae</taxon>
        <taxon>Companilactobacillus</taxon>
    </lineage>
</organism>
<dbReference type="InterPro" id="IPR001650">
    <property type="entry name" value="Helicase_C-like"/>
</dbReference>
<feature type="domain" description="Helicase ATP-binding" evidence="1">
    <location>
        <begin position="1"/>
        <end position="109"/>
    </location>
</feature>
<evidence type="ECO:0000313" key="3">
    <source>
        <dbReference type="EMBL" id="OWF31949.1"/>
    </source>
</evidence>
<sequence>MIVSPAGSGKSVVIAEIARLALLKPKGQVMFTVHRKELVEQITQSFKANEVDLSRCTIMTVGKIAHRLDKLPKPTLIITDETHHSLAKTYKKIYEYYENVPRLGFTASPWRLSGKGLGDVYESMVEGPDVKWLIDNHYLAPYDYYSVKLIDDTALKRSSTGDYTNKSIDDAVGKVIYGDVIKTYKEKVNGQKAIVYAHSIEFSKKVAQEFNEAGISAEHADSKTPAKEREKIMSDFKTGKIKVLCNVDLISEGFDVPDCTVVIMLRPTESLVLDIQQSMRCMRYKPNKKATIIDHVANYTRFGLPDTPRTWSLEGRDKKKKASGSDVPIRTCPHCFAVISAAYSTCPICGYEIGVENKELKVDKSVKVEKIGKDFHFKTDYEKVRYSKMDPKDATSFRDLQKIGKARGYKPGWSFFQAKVRGFVH</sequence>
<dbReference type="GO" id="GO:0005524">
    <property type="term" value="F:ATP binding"/>
    <property type="evidence" value="ECO:0007669"/>
    <property type="project" value="InterPro"/>
</dbReference>
<dbReference type="GO" id="GO:0003677">
    <property type="term" value="F:DNA binding"/>
    <property type="evidence" value="ECO:0007669"/>
    <property type="project" value="InterPro"/>
</dbReference>
<comment type="caution">
    <text evidence="3">The sequence shown here is derived from an EMBL/GenBank/DDBJ whole genome shotgun (WGS) entry which is preliminary data.</text>
</comment>
<keyword evidence="3" id="KW-0378">Hydrolase</keyword>
<dbReference type="InterPro" id="IPR050742">
    <property type="entry name" value="Helicase_Restrict-Modif_Enz"/>
</dbReference>
<dbReference type="Pfam" id="PF04851">
    <property type="entry name" value="ResIII"/>
    <property type="match status" value="2"/>
</dbReference>
<dbReference type="EC" id="3.6.4.-" evidence="3"/>
<dbReference type="PROSITE" id="PS51192">
    <property type="entry name" value="HELICASE_ATP_BIND_1"/>
    <property type="match status" value="1"/>
</dbReference>
<proteinExistence type="predicted"/>
<evidence type="ECO:0000259" key="2">
    <source>
        <dbReference type="PROSITE" id="PS51194"/>
    </source>
</evidence>
<dbReference type="PROSITE" id="PS51194">
    <property type="entry name" value="HELICASE_CTER"/>
    <property type="match status" value="1"/>
</dbReference>
<dbReference type="PANTHER" id="PTHR47396:SF1">
    <property type="entry name" value="ATP-DEPENDENT HELICASE IRC3-RELATED"/>
    <property type="match status" value="1"/>
</dbReference>
<reference evidence="3 4" key="1">
    <citation type="submission" date="2017-03" db="EMBL/GenBank/DDBJ databases">
        <title>Genome sequence of Lactobacillus kimchii KACC 12383.</title>
        <authorList>
            <person name="Chun J."/>
        </authorList>
    </citation>
    <scope>NUCLEOTIDE SEQUENCE [LARGE SCALE GENOMIC DNA]</scope>
    <source>
        <strain evidence="3 4">KACC 12383</strain>
    </source>
</reference>
<name>A0A210P633_9LACO</name>
<gene>
    <name evidence="3" type="ORF">LKACC12383_02563</name>
</gene>
<dbReference type="PANTHER" id="PTHR47396">
    <property type="entry name" value="TYPE I RESTRICTION ENZYME ECOKI R PROTEIN"/>
    <property type="match status" value="1"/>
</dbReference>